<dbReference type="SUPFAM" id="SSF81296">
    <property type="entry name" value="E set domains"/>
    <property type="match status" value="2"/>
</dbReference>
<dbReference type="InterPro" id="IPR013783">
    <property type="entry name" value="Ig-like_fold"/>
</dbReference>
<dbReference type="CDD" id="cd00102">
    <property type="entry name" value="IPT"/>
    <property type="match status" value="1"/>
</dbReference>
<dbReference type="SUPFAM" id="SSF48452">
    <property type="entry name" value="TPR-like"/>
    <property type="match status" value="1"/>
</dbReference>
<dbReference type="EMBL" id="KN833043">
    <property type="protein sequence ID" value="KIM75711.1"/>
    <property type="molecule type" value="Genomic_DNA"/>
</dbReference>
<evidence type="ECO:0000259" key="3">
    <source>
        <dbReference type="Pfam" id="PF01833"/>
    </source>
</evidence>
<feature type="domain" description="IPT/TIG" evidence="3">
    <location>
        <begin position="208"/>
        <end position="276"/>
    </location>
</feature>
<dbReference type="PROSITE" id="PS50005">
    <property type="entry name" value="TPR"/>
    <property type="match status" value="1"/>
</dbReference>
<dbReference type="HOGENOM" id="CLU_654016_0_0_1"/>
<reference evidence="5" key="2">
    <citation type="submission" date="2015-01" db="EMBL/GenBank/DDBJ databases">
        <title>Evolutionary Origins and Diversification of the Mycorrhizal Mutualists.</title>
        <authorList>
            <consortium name="DOE Joint Genome Institute"/>
            <consortium name="Mycorrhizal Genomics Consortium"/>
            <person name="Kohler A."/>
            <person name="Kuo A."/>
            <person name="Nagy L.G."/>
            <person name="Floudas D."/>
            <person name="Copeland A."/>
            <person name="Barry K.W."/>
            <person name="Cichocki N."/>
            <person name="Veneault-Fourrey C."/>
            <person name="LaButti K."/>
            <person name="Lindquist E.A."/>
            <person name="Lipzen A."/>
            <person name="Lundell T."/>
            <person name="Morin E."/>
            <person name="Murat C."/>
            <person name="Riley R."/>
            <person name="Ohm R."/>
            <person name="Sun H."/>
            <person name="Tunlid A."/>
            <person name="Henrissat B."/>
            <person name="Grigoriev I.V."/>
            <person name="Hibbett D.S."/>
            <person name="Martin F."/>
        </authorList>
    </citation>
    <scope>NUCLEOTIDE SEQUENCE [LARGE SCALE GENOMIC DNA]</scope>
    <source>
        <strain evidence="5">F 1598</strain>
    </source>
</reference>
<accession>A0A0C3F7A6</accession>
<keyword evidence="1" id="KW-0802">TPR repeat</keyword>
<evidence type="ECO:0000313" key="5">
    <source>
        <dbReference type="Proteomes" id="UP000054166"/>
    </source>
</evidence>
<feature type="domain" description="IPT/TIG" evidence="3">
    <location>
        <begin position="139"/>
        <end position="197"/>
    </location>
</feature>
<dbReference type="InterPro" id="IPR002909">
    <property type="entry name" value="IPT_dom"/>
</dbReference>
<gene>
    <name evidence="4" type="ORF">PILCRDRAFT_666671</name>
</gene>
<dbReference type="STRING" id="765440.A0A0C3F7A6"/>
<evidence type="ECO:0000256" key="1">
    <source>
        <dbReference type="PROSITE-ProRule" id="PRU00339"/>
    </source>
</evidence>
<sequence length="420" mass="45687">MPNEVPYGIHLDSAGNVPDYELGWLGFSGEKHGQFPESDELVAIIYDPAYTGLSDLEPTDAIMAENIVARAGNEVVEDEEDEDDEDYIPESDSDDGSATEDGESSGPPSDNTSDEDEMTSLALPDSIPPPSISDVKHHSGHTVTIAGSMLRLVTSVLFGDELASFEIKSNSLIEAQAPAAITGPVGVRVTGPGGTSDVFEYTHVVVATICSLTPDRGPHWGGNVVVISGYHLERTTNIMFGDLPAVAFKIVSDTQINATAPAGFPVARYLEVTLSTPSEIGKGHEYKYLYQREPPADFNYDATITTWLGAINRDPKAWGSRCELAEVYKRKKDYTALINLWKEAVKLEPNNTIALDNLAEAYMLNKNFEVAVTTWETAIREGADEKHILLGLADAYDKTGNKEASINMRSKVARIWPTDE</sequence>
<dbReference type="AlphaFoldDB" id="A0A0C3F7A6"/>
<evidence type="ECO:0000256" key="2">
    <source>
        <dbReference type="SAM" id="MobiDB-lite"/>
    </source>
</evidence>
<dbReference type="Proteomes" id="UP000054166">
    <property type="component" value="Unassembled WGS sequence"/>
</dbReference>
<name>A0A0C3F7A6_PILCF</name>
<dbReference type="Gene3D" id="2.60.40.10">
    <property type="entry name" value="Immunoglobulins"/>
    <property type="match status" value="2"/>
</dbReference>
<dbReference type="Gene3D" id="1.25.40.10">
    <property type="entry name" value="Tetratricopeptide repeat domain"/>
    <property type="match status" value="1"/>
</dbReference>
<dbReference type="InParanoid" id="A0A0C3F7A6"/>
<reference evidence="4 5" key="1">
    <citation type="submission" date="2014-04" db="EMBL/GenBank/DDBJ databases">
        <authorList>
            <consortium name="DOE Joint Genome Institute"/>
            <person name="Kuo A."/>
            <person name="Tarkka M."/>
            <person name="Buscot F."/>
            <person name="Kohler A."/>
            <person name="Nagy L.G."/>
            <person name="Floudas D."/>
            <person name="Copeland A."/>
            <person name="Barry K.W."/>
            <person name="Cichocki N."/>
            <person name="Veneault-Fourrey C."/>
            <person name="LaButti K."/>
            <person name="Lindquist E.A."/>
            <person name="Lipzen A."/>
            <person name="Lundell T."/>
            <person name="Morin E."/>
            <person name="Murat C."/>
            <person name="Sun H."/>
            <person name="Tunlid A."/>
            <person name="Henrissat B."/>
            <person name="Grigoriev I.V."/>
            <person name="Hibbett D.S."/>
            <person name="Martin F."/>
            <person name="Nordberg H.P."/>
            <person name="Cantor M.N."/>
            <person name="Hua S.X."/>
        </authorList>
    </citation>
    <scope>NUCLEOTIDE SEQUENCE [LARGE SCALE GENOMIC DNA]</scope>
    <source>
        <strain evidence="4 5">F 1598</strain>
    </source>
</reference>
<dbReference type="InterPro" id="IPR019734">
    <property type="entry name" value="TPR_rpt"/>
</dbReference>
<organism evidence="4 5">
    <name type="scientific">Piloderma croceum (strain F 1598)</name>
    <dbReference type="NCBI Taxonomy" id="765440"/>
    <lineage>
        <taxon>Eukaryota</taxon>
        <taxon>Fungi</taxon>
        <taxon>Dikarya</taxon>
        <taxon>Basidiomycota</taxon>
        <taxon>Agaricomycotina</taxon>
        <taxon>Agaricomycetes</taxon>
        <taxon>Agaricomycetidae</taxon>
        <taxon>Atheliales</taxon>
        <taxon>Atheliaceae</taxon>
        <taxon>Piloderma</taxon>
    </lineage>
</organism>
<feature type="region of interest" description="Disordered" evidence="2">
    <location>
        <begin position="72"/>
        <end position="135"/>
    </location>
</feature>
<dbReference type="OrthoDB" id="265717at2759"/>
<proteinExistence type="predicted"/>
<protein>
    <recommendedName>
        <fullName evidence="3">IPT/TIG domain-containing protein</fullName>
    </recommendedName>
</protein>
<feature type="repeat" description="TPR" evidence="1">
    <location>
        <begin position="318"/>
        <end position="351"/>
    </location>
</feature>
<feature type="compositionally biased region" description="Acidic residues" evidence="2">
    <location>
        <begin position="75"/>
        <end position="103"/>
    </location>
</feature>
<dbReference type="InterPro" id="IPR014756">
    <property type="entry name" value="Ig_E-set"/>
</dbReference>
<dbReference type="Pfam" id="PF01833">
    <property type="entry name" value="TIG"/>
    <property type="match status" value="2"/>
</dbReference>
<keyword evidence="5" id="KW-1185">Reference proteome</keyword>
<dbReference type="InterPro" id="IPR011990">
    <property type="entry name" value="TPR-like_helical_dom_sf"/>
</dbReference>
<evidence type="ECO:0000313" key="4">
    <source>
        <dbReference type="EMBL" id="KIM75711.1"/>
    </source>
</evidence>